<organism evidence="3 4">
    <name type="scientific">Ferroacidibacillus organovorans</name>
    <dbReference type="NCBI Taxonomy" id="1765683"/>
    <lineage>
        <taxon>Bacteria</taxon>
        <taxon>Bacillati</taxon>
        <taxon>Bacillota</taxon>
        <taxon>Bacilli</taxon>
        <taxon>Bacillales</taxon>
        <taxon>Alicyclobacillaceae</taxon>
        <taxon>Ferroacidibacillus</taxon>
    </lineage>
</organism>
<dbReference type="SUPFAM" id="SSF46785">
    <property type="entry name" value="Winged helix' DNA-binding domain"/>
    <property type="match status" value="1"/>
</dbReference>
<dbReference type="Gene3D" id="1.10.10.10">
    <property type="entry name" value="Winged helix-like DNA-binding domain superfamily/Winged helix DNA-binding domain"/>
    <property type="match status" value="1"/>
</dbReference>
<dbReference type="AlphaFoldDB" id="A0A101XRF6"/>
<dbReference type="InterPro" id="IPR036388">
    <property type="entry name" value="WH-like_DNA-bd_sf"/>
</dbReference>
<keyword evidence="1" id="KW-0238">DNA-binding</keyword>
<evidence type="ECO:0000313" key="4">
    <source>
        <dbReference type="Proteomes" id="UP000053557"/>
    </source>
</evidence>
<dbReference type="GO" id="GO:0010288">
    <property type="term" value="P:response to lead ion"/>
    <property type="evidence" value="ECO:0007669"/>
    <property type="project" value="TreeGrafter"/>
</dbReference>
<name>A0A101XRF6_9BACL</name>
<dbReference type="InterPro" id="IPR052543">
    <property type="entry name" value="HTH_Metal-responsive_Reg"/>
</dbReference>
<dbReference type="GO" id="GO:0032791">
    <property type="term" value="F:lead ion binding"/>
    <property type="evidence" value="ECO:0007669"/>
    <property type="project" value="TreeGrafter"/>
</dbReference>
<reference evidence="3 4" key="1">
    <citation type="submission" date="2015-12" db="EMBL/GenBank/DDBJ databases">
        <title>Draft genome sequence of Acidibacillus ferrooxidans ITV001, isolated from a chalcopyrite acid mine drainage site in Brazil.</title>
        <authorList>
            <person name="Dall'Agnol H."/>
            <person name="Nancucheo I."/>
            <person name="Johnson B."/>
            <person name="Oliveira R."/>
            <person name="Leite L."/>
            <person name="Pylro V."/>
            <person name="Nunes G.L."/>
            <person name="Tzotzos G."/>
            <person name="Fernandes G.R."/>
            <person name="Dutra J."/>
            <person name="Orellana S.C."/>
            <person name="Oliveira G."/>
        </authorList>
    </citation>
    <scope>NUCLEOTIDE SEQUENCE [LARGE SCALE GENOMIC DNA]</scope>
    <source>
        <strain evidence="4">ITV01</strain>
    </source>
</reference>
<evidence type="ECO:0000259" key="2">
    <source>
        <dbReference type="PROSITE" id="PS50987"/>
    </source>
</evidence>
<dbReference type="OrthoDB" id="9797716at2"/>
<dbReference type="InterPro" id="IPR036390">
    <property type="entry name" value="WH_DNA-bd_sf"/>
</dbReference>
<dbReference type="PANTHER" id="PTHR39168:SF1">
    <property type="entry name" value="TRANSCRIPTIONAL REGULATORY PROTEIN"/>
    <property type="match status" value="1"/>
</dbReference>
<dbReference type="GO" id="GO:0003677">
    <property type="term" value="F:DNA binding"/>
    <property type="evidence" value="ECO:0007669"/>
    <property type="project" value="UniProtKB-KW"/>
</dbReference>
<dbReference type="Proteomes" id="UP000053557">
    <property type="component" value="Unassembled WGS sequence"/>
</dbReference>
<dbReference type="EMBL" id="LPVJ01000023">
    <property type="protein sequence ID" value="KUO96189.1"/>
    <property type="molecule type" value="Genomic_DNA"/>
</dbReference>
<sequence length="231" mass="25227">MTLYGNVTTVASLIGDVTRTTILMALLGGQALPAGELAKLARVSPQTASNHLAKLVAGGLLTMEAWGRHRYYRLAGPDVAKALESISSLSPPTPVRSLRQSTEATALCFARTCYDHIAGRFGVAFTDALRNKGYLADREDGYIVTPLGAKWFETFGIAEKVVEKHGASVPRHVDWTERVHHMAGPIALAVTKRLLELDWIRRGPVRRSIVVTAMGREKLAQELGLNVEDER</sequence>
<feature type="domain" description="HTH arsR-type" evidence="2">
    <location>
        <begin position="1"/>
        <end position="94"/>
    </location>
</feature>
<keyword evidence="4" id="KW-1185">Reference proteome</keyword>
<dbReference type="RefSeq" id="WP_067714724.1">
    <property type="nucleotide sequence ID" value="NZ_LPVJ01000023.1"/>
</dbReference>
<gene>
    <name evidence="3" type="ORF">ATW55_14770</name>
</gene>
<dbReference type="GO" id="GO:0003700">
    <property type="term" value="F:DNA-binding transcription factor activity"/>
    <property type="evidence" value="ECO:0007669"/>
    <property type="project" value="InterPro"/>
</dbReference>
<comment type="caution">
    <text evidence="3">The sequence shown here is derived from an EMBL/GenBank/DDBJ whole genome shotgun (WGS) entry which is preliminary data.</text>
</comment>
<dbReference type="PROSITE" id="PS50987">
    <property type="entry name" value="HTH_ARSR_2"/>
    <property type="match status" value="1"/>
</dbReference>
<proteinExistence type="predicted"/>
<dbReference type="CDD" id="cd00090">
    <property type="entry name" value="HTH_ARSR"/>
    <property type="match status" value="1"/>
</dbReference>
<evidence type="ECO:0000256" key="1">
    <source>
        <dbReference type="ARBA" id="ARBA00023125"/>
    </source>
</evidence>
<dbReference type="Pfam" id="PF12840">
    <property type="entry name" value="HTH_20"/>
    <property type="match status" value="1"/>
</dbReference>
<protein>
    <recommendedName>
        <fullName evidence="2">HTH arsR-type domain-containing protein</fullName>
    </recommendedName>
</protein>
<dbReference type="InterPro" id="IPR011991">
    <property type="entry name" value="ArsR-like_HTH"/>
</dbReference>
<dbReference type="PANTHER" id="PTHR39168">
    <property type="entry name" value="TRANSCRIPTIONAL REGULATOR-RELATED"/>
    <property type="match status" value="1"/>
</dbReference>
<dbReference type="SMART" id="SM00418">
    <property type="entry name" value="HTH_ARSR"/>
    <property type="match status" value="1"/>
</dbReference>
<accession>A0A101XRF6</accession>
<dbReference type="GO" id="GO:0046686">
    <property type="term" value="P:response to cadmium ion"/>
    <property type="evidence" value="ECO:0007669"/>
    <property type="project" value="TreeGrafter"/>
</dbReference>
<dbReference type="GO" id="GO:0097063">
    <property type="term" value="F:cadmium ion sensor activity"/>
    <property type="evidence" value="ECO:0007669"/>
    <property type="project" value="TreeGrafter"/>
</dbReference>
<dbReference type="InterPro" id="IPR001845">
    <property type="entry name" value="HTH_ArsR_DNA-bd_dom"/>
</dbReference>
<evidence type="ECO:0000313" key="3">
    <source>
        <dbReference type="EMBL" id="KUO96189.1"/>
    </source>
</evidence>